<evidence type="ECO:0000313" key="3">
    <source>
        <dbReference type="Proteomes" id="UP000770717"/>
    </source>
</evidence>
<keyword evidence="3" id="KW-1185">Reference proteome</keyword>
<dbReference type="InterPro" id="IPR046455">
    <property type="entry name" value="Sec7/BIG1-like_C"/>
</dbReference>
<evidence type="ECO:0000313" key="2">
    <source>
        <dbReference type="EMBL" id="KAG9461429.1"/>
    </source>
</evidence>
<reference evidence="2" key="1">
    <citation type="thesis" date="2020" institute="ProQuest LLC" country="789 East Eisenhower Parkway, Ann Arbor, MI, USA">
        <title>Comparative Genomics and Chromosome Evolution.</title>
        <authorList>
            <person name="Mudd A.B."/>
        </authorList>
    </citation>
    <scope>NUCLEOTIDE SEQUENCE</scope>
    <source>
        <strain evidence="2">HN-11 Male</strain>
        <tissue evidence="2">Kidney and liver</tissue>
    </source>
</reference>
<accession>A0A8J6B1J0</accession>
<dbReference type="EMBL" id="WNTK01021814">
    <property type="protein sequence ID" value="KAG9461429.1"/>
    <property type="molecule type" value="Genomic_DNA"/>
</dbReference>
<name>A0A8J6B1J0_ELECQ</name>
<dbReference type="Proteomes" id="UP000770717">
    <property type="component" value="Unassembled WGS sequence"/>
</dbReference>
<comment type="caution">
    <text evidence="2">The sequence shown here is derived from an EMBL/GenBank/DDBJ whole genome shotgun (WGS) entry which is preliminary data.</text>
</comment>
<feature type="domain" description="Sec7/BIG1-like C-terminal" evidence="1">
    <location>
        <begin position="1"/>
        <end position="91"/>
    </location>
</feature>
<proteinExistence type="predicted"/>
<evidence type="ECO:0000259" key="1">
    <source>
        <dbReference type="Pfam" id="PF20252"/>
    </source>
</evidence>
<dbReference type="Pfam" id="PF20252">
    <property type="entry name" value="BIG2_C"/>
    <property type="match status" value="1"/>
</dbReference>
<dbReference type="OrthoDB" id="18431at2759"/>
<dbReference type="AlphaFoldDB" id="A0A8J6B1J0"/>
<organism evidence="2 3">
    <name type="scientific">Eleutherodactylus coqui</name>
    <name type="common">Puerto Rican coqui</name>
    <dbReference type="NCBI Taxonomy" id="57060"/>
    <lineage>
        <taxon>Eukaryota</taxon>
        <taxon>Metazoa</taxon>
        <taxon>Chordata</taxon>
        <taxon>Craniata</taxon>
        <taxon>Vertebrata</taxon>
        <taxon>Euteleostomi</taxon>
        <taxon>Amphibia</taxon>
        <taxon>Batrachia</taxon>
        <taxon>Anura</taxon>
        <taxon>Neobatrachia</taxon>
        <taxon>Hyloidea</taxon>
        <taxon>Eleutherodactylidae</taxon>
        <taxon>Eleutherodactylinae</taxon>
        <taxon>Eleutherodactylus</taxon>
        <taxon>Eleutherodactylus</taxon>
    </lineage>
</organism>
<sequence length="114" mass="13636">MYTDERRRDFWEDIEQRLLNVCSEALAYFITVNSESHREAWTNLLLLLLTKTLKVSNEKFRAHASKYYPHLCEIMQFDLIPELRAVLRKFFLRIGIVFRIWLADEQLSGRLPSS</sequence>
<protein>
    <recommendedName>
        <fullName evidence="1">Sec7/BIG1-like C-terminal domain-containing protein</fullName>
    </recommendedName>
</protein>
<gene>
    <name evidence="2" type="ORF">GDO78_016916</name>
</gene>